<keyword evidence="7 13" id="KW-0812">Transmembrane</keyword>
<dbReference type="Pfam" id="PF03109">
    <property type="entry name" value="ABC1"/>
    <property type="match status" value="1"/>
</dbReference>
<keyword evidence="3 13" id="KW-1003">Cell membrane</keyword>
<evidence type="ECO:0000256" key="2">
    <source>
        <dbReference type="ARBA" id="ARBA00009670"/>
    </source>
</evidence>
<dbReference type="InterPro" id="IPR011009">
    <property type="entry name" value="Kinase-like_dom_sf"/>
</dbReference>
<gene>
    <name evidence="13 15" type="primary">ubiB</name>
    <name evidence="15" type="ORF">G8770_21280</name>
</gene>
<dbReference type="GO" id="GO:0005524">
    <property type="term" value="F:ATP binding"/>
    <property type="evidence" value="ECO:0007669"/>
    <property type="project" value="UniProtKB-KW"/>
</dbReference>
<keyword evidence="6 13" id="KW-0831">Ubiquinone biosynthesis</keyword>
<dbReference type="AlphaFoldDB" id="A0A9E5T4L7"/>
<keyword evidence="5 13" id="KW-0808">Transferase</keyword>
<comment type="caution">
    <text evidence="15">The sequence shown here is derived from an EMBL/GenBank/DDBJ whole genome shotgun (WGS) entry which is preliminary data.</text>
</comment>
<name>A0A9E5T4L7_9GAMM</name>
<dbReference type="HAMAP" id="MF_00414">
    <property type="entry name" value="UbiB"/>
    <property type="match status" value="1"/>
</dbReference>
<dbReference type="InterPro" id="IPR045308">
    <property type="entry name" value="UbiB_bact"/>
</dbReference>
<keyword evidence="16" id="KW-1185">Reference proteome</keyword>
<comment type="pathway">
    <text evidence="1 13">Cofactor biosynthesis; ubiquinone biosynthesis [regulation].</text>
</comment>
<dbReference type="InterPro" id="IPR050154">
    <property type="entry name" value="UbiB_kinase"/>
</dbReference>
<feature type="active site" description="Proton acceptor" evidence="13">
    <location>
        <position position="283"/>
    </location>
</feature>
<dbReference type="PANTHER" id="PTHR10566:SF113">
    <property type="entry name" value="PROTEIN ACTIVITY OF BC1 COMPLEX KINASE 7, CHLOROPLASTIC"/>
    <property type="match status" value="1"/>
</dbReference>
<evidence type="ECO:0000256" key="12">
    <source>
        <dbReference type="ARBA" id="ARBA00023136"/>
    </source>
</evidence>
<feature type="binding site" evidence="13">
    <location>
        <begin position="125"/>
        <end position="133"/>
    </location>
    <ligand>
        <name>ATP</name>
        <dbReference type="ChEBI" id="CHEBI:30616"/>
    </ligand>
</feature>
<proteinExistence type="inferred from homology"/>
<sequence>MVALFRFLKILFTALRYRLDELLPHHRLPWGLALLLKLTALLPASPQTRGQRLRYFLEDLGPVFIKFGQVLSTRPDLIPLDIVEELDHLQDNVAPFDKDQCREIIEAALGKPVGELFDDFDPEPLASASVAQVHTAKLKESGQAVVIKVIRPGIETTIEKDIALMYLLAKLVQRFATDGQRLRPVEVVEEYEHTIFDELNLQREAANASQLRRNFAQSPMLYVPEVFWDYTRPNVMVMERIYGIPVTDMTALAEQNTNMKMLAERGVEIFFMQVFEHNFFHADMHPGNIFVSRDHPQRPQYIAVDMAIVGSLTQADQYYMARNLLAIFRRDYRLVAELHVQSGWVPEDTPVNEFEAAIRTVCEPIFEKPLKEISFGQIVITLFQTARRFNMEVQPQLVLLQKTLLNIEGLGRQLYPDLDLWQTAHPFLERWMTERFHPRSLLQQLKRYGPELLEQAPQMPHKISAALDQMQQLGELAPQLQQAAELINRQNATAGRTRRRVFIAVLAGLGAVATALPAAGVNLSQIPPYSWVLVAIAGWAWLSQ</sequence>
<evidence type="ECO:0000256" key="5">
    <source>
        <dbReference type="ARBA" id="ARBA00022679"/>
    </source>
</evidence>
<comment type="similarity">
    <text evidence="2">Belongs to the protein kinase superfamily. ADCK protein kinase family.</text>
</comment>
<dbReference type="InterPro" id="IPR010232">
    <property type="entry name" value="UbiB"/>
</dbReference>
<comment type="function">
    <text evidence="13">Is probably a protein kinase regulator of UbiI activity which is involved in aerobic coenzyme Q (ubiquinone) biosynthesis.</text>
</comment>
<evidence type="ECO:0000256" key="1">
    <source>
        <dbReference type="ARBA" id="ARBA00005020"/>
    </source>
</evidence>
<accession>A0A9E5T4L7</accession>
<dbReference type="SUPFAM" id="SSF56112">
    <property type="entry name" value="Protein kinase-like (PK-like)"/>
    <property type="match status" value="1"/>
</dbReference>
<evidence type="ECO:0000256" key="7">
    <source>
        <dbReference type="ARBA" id="ARBA00022692"/>
    </source>
</evidence>
<keyword evidence="9 13" id="KW-0418">Kinase</keyword>
<keyword evidence="11 13" id="KW-1133">Transmembrane helix</keyword>
<evidence type="ECO:0000256" key="4">
    <source>
        <dbReference type="ARBA" id="ARBA00022519"/>
    </source>
</evidence>
<evidence type="ECO:0000256" key="6">
    <source>
        <dbReference type="ARBA" id="ARBA00022688"/>
    </source>
</evidence>
<evidence type="ECO:0000256" key="3">
    <source>
        <dbReference type="ARBA" id="ARBA00022475"/>
    </source>
</evidence>
<comment type="similarity">
    <text evidence="13">Belongs to the ABC1 family. UbiB subfamily.</text>
</comment>
<keyword evidence="10 13" id="KW-0067">ATP-binding</keyword>
<keyword evidence="4" id="KW-0997">Cell inner membrane</keyword>
<evidence type="ECO:0000256" key="8">
    <source>
        <dbReference type="ARBA" id="ARBA00022741"/>
    </source>
</evidence>
<feature type="binding site" evidence="13">
    <location>
        <position position="148"/>
    </location>
    <ligand>
        <name>ATP</name>
        <dbReference type="ChEBI" id="CHEBI:30616"/>
    </ligand>
</feature>
<protein>
    <recommendedName>
        <fullName evidence="13">Probable protein kinase UbiB</fullName>
        <ecNumber evidence="13">2.7.-.-</ecNumber>
    </recommendedName>
    <alternativeName>
        <fullName evidence="13">Ubiquinone biosynthesis protein UbiB</fullName>
    </alternativeName>
</protein>
<dbReference type="RefSeq" id="WP_167191757.1">
    <property type="nucleotide sequence ID" value="NZ_JAAONZ010000024.1"/>
</dbReference>
<evidence type="ECO:0000259" key="14">
    <source>
        <dbReference type="Pfam" id="PF03109"/>
    </source>
</evidence>
<dbReference type="EMBL" id="JAAONZ010000024">
    <property type="protein sequence ID" value="NHO68089.1"/>
    <property type="molecule type" value="Genomic_DNA"/>
</dbReference>
<dbReference type="NCBIfam" id="TIGR01982">
    <property type="entry name" value="UbiB"/>
    <property type="match status" value="1"/>
</dbReference>
<keyword evidence="12 13" id="KW-0472">Membrane</keyword>
<dbReference type="NCBIfam" id="NF003404">
    <property type="entry name" value="PRK04750.1"/>
    <property type="match status" value="1"/>
</dbReference>
<keyword evidence="15" id="KW-0830">Ubiquinone</keyword>
<evidence type="ECO:0000256" key="9">
    <source>
        <dbReference type="ARBA" id="ARBA00022777"/>
    </source>
</evidence>
<evidence type="ECO:0000313" key="16">
    <source>
        <dbReference type="Proteomes" id="UP000787472"/>
    </source>
</evidence>
<evidence type="ECO:0000256" key="10">
    <source>
        <dbReference type="ARBA" id="ARBA00022840"/>
    </source>
</evidence>
<dbReference type="GO" id="GO:0006744">
    <property type="term" value="P:ubiquinone biosynthetic process"/>
    <property type="evidence" value="ECO:0007669"/>
    <property type="project" value="UniProtKB-KW"/>
</dbReference>
<evidence type="ECO:0000256" key="11">
    <source>
        <dbReference type="ARBA" id="ARBA00022989"/>
    </source>
</evidence>
<dbReference type="GO" id="GO:0004672">
    <property type="term" value="F:protein kinase activity"/>
    <property type="evidence" value="ECO:0007669"/>
    <property type="project" value="UniProtKB-UniRule"/>
</dbReference>
<dbReference type="GO" id="GO:0010795">
    <property type="term" value="P:regulation of ubiquinone biosynthetic process"/>
    <property type="evidence" value="ECO:0007669"/>
    <property type="project" value="UniProtKB-UniRule"/>
</dbReference>
<feature type="domain" description="ABC1 atypical kinase-like" evidence="14">
    <location>
        <begin position="89"/>
        <end position="338"/>
    </location>
</feature>
<evidence type="ECO:0000313" key="15">
    <source>
        <dbReference type="EMBL" id="NHO68089.1"/>
    </source>
</evidence>
<keyword evidence="8 13" id="KW-0547">Nucleotide-binding</keyword>
<dbReference type="EC" id="2.7.-.-" evidence="13"/>
<reference evidence="15" key="1">
    <citation type="submission" date="2020-03" db="EMBL/GenBank/DDBJ databases">
        <authorList>
            <person name="Guo F."/>
        </authorList>
    </citation>
    <scope>NUCLEOTIDE SEQUENCE</scope>
    <source>
        <strain evidence="15">JCM 30134</strain>
    </source>
</reference>
<evidence type="ECO:0000256" key="13">
    <source>
        <dbReference type="HAMAP-Rule" id="MF_00414"/>
    </source>
</evidence>
<dbReference type="CDD" id="cd13972">
    <property type="entry name" value="UbiB"/>
    <property type="match status" value="1"/>
</dbReference>
<dbReference type="GO" id="GO:0005886">
    <property type="term" value="C:plasma membrane"/>
    <property type="evidence" value="ECO:0007669"/>
    <property type="project" value="UniProtKB-UniRule"/>
</dbReference>
<dbReference type="PANTHER" id="PTHR10566">
    <property type="entry name" value="CHAPERONE-ACTIVITY OF BC1 COMPLEX CABC1 -RELATED"/>
    <property type="match status" value="1"/>
</dbReference>
<organism evidence="15 16">
    <name type="scientific">Pseudomaricurvus hydrocarbonicus</name>
    <dbReference type="NCBI Taxonomy" id="1470433"/>
    <lineage>
        <taxon>Bacteria</taxon>
        <taxon>Pseudomonadati</taxon>
        <taxon>Pseudomonadota</taxon>
        <taxon>Gammaproteobacteria</taxon>
        <taxon>Cellvibrionales</taxon>
        <taxon>Cellvibrionaceae</taxon>
        <taxon>Pseudomaricurvus</taxon>
    </lineage>
</organism>
<dbReference type="InterPro" id="IPR004147">
    <property type="entry name" value="ABC1_dom"/>
</dbReference>
<dbReference type="Proteomes" id="UP000787472">
    <property type="component" value="Unassembled WGS sequence"/>
</dbReference>